<dbReference type="SUPFAM" id="SSF51556">
    <property type="entry name" value="Metallo-dependent hydrolases"/>
    <property type="match status" value="1"/>
</dbReference>
<evidence type="ECO:0000313" key="3">
    <source>
        <dbReference type="EMBL" id="MXV16763.1"/>
    </source>
</evidence>
<evidence type="ECO:0000256" key="1">
    <source>
        <dbReference type="SAM" id="SignalP"/>
    </source>
</evidence>
<proteinExistence type="predicted"/>
<dbReference type="EMBL" id="WVHS01000003">
    <property type="protein sequence ID" value="MXV16763.1"/>
    <property type="molecule type" value="Genomic_DNA"/>
</dbReference>
<comment type="caution">
    <text evidence="3">The sequence shown here is derived from an EMBL/GenBank/DDBJ whole genome shotgun (WGS) entry which is preliminary data.</text>
</comment>
<dbReference type="InterPro" id="IPR006680">
    <property type="entry name" value="Amidohydro-rel"/>
</dbReference>
<gene>
    <name evidence="3" type="ORF">GS398_15785</name>
</gene>
<keyword evidence="3" id="KW-0378">Hydrolase</keyword>
<dbReference type="SUPFAM" id="SSF51338">
    <property type="entry name" value="Composite domain of metallo-dependent hydrolases"/>
    <property type="match status" value="1"/>
</dbReference>
<feature type="signal peptide" evidence="1">
    <location>
        <begin position="1"/>
        <end position="19"/>
    </location>
</feature>
<dbReference type="PANTHER" id="PTHR43135:SF3">
    <property type="entry name" value="ALPHA-D-RIBOSE 1-METHYLPHOSPHONATE 5-TRIPHOSPHATE DIPHOSPHATASE"/>
    <property type="match status" value="1"/>
</dbReference>
<feature type="chain" id="PRO_5029527508" evidence="1">
    <location>
        <begin position="20"/>
        <end position="478"/>
    </location>
</feature>
<dbReference type="PANTHER" id="PTHR43135">
    <property type="entry name" value="ALPHA-D-RIBOSE 1-METHYLPHOSPHONATE 5-TRIPHOSPHATE DIPHOSPHATASE"/>
    <property type="match status" value="1"/>
</dbReference>
<dbReference type="AlphaFoldDB" id="A0A7K1Y0K6"/>
<dbReference type="RefSeq" id="WP_160907737.1">
    <property type="nucleotide sequence ID" value="NZ_WVHS01000003.1"/>
</dbReference>
<keyword evidence="4" id="KW-1185">Reference proteome</keyword>
<evidence type="ECO:0000259" key="2">
    <source>
        <dbReference type="Pfam" id="PF01979"/>
    </source>
</evidence>
<protein>
    <submittedName>
        <fullName evidence="3">Amidohydrolase family protein</fullName>
    </submittedName>
</protein>
<evidence type="ECO:0000313" key="4">
    <source>
        <dbReference type="Proteomes" id="UP000451233"/>
    </source>
</evidence>
<dbReference type="InterPro" id="IPR011059">
    <property type="entry name" value="Metal-dep_hydrolase_composite"/>
</dbReference>
<dbReference type="Gene3D" id="3.30.110.90">
    <property type="entry name" value="Amidohydrolase"/>
    <property type="match status" value="1"/>
</dbReference>
<dbReference type="InterPro" id="IPR051781">
    <property type="entry name" value="Metallo-dep_Hydrolase"/>
</dbReference>
<reference evidence="3 4" key="1">
    <citation type="submission" date="2019-11" db="EMBL/GenBank/DDBJ databases">
        <title>Pedobacter sp. HMF7056 Genome sequencing and assembly.</title>
        <authorList>
            <person name="Kang H."/>
            <person name="Kim H."/>
            <person name="Joh K."/>
        </authorList>
    </citation>
    <scope>NUCLEOTIDE SEQUENCE [LARGE SCALE GENOMIC DNA]</scope>
    <source>
        <strain evidence="3 4">HMF7056</strain>
    </source>
</reference>
<dbReference type="Gene3D" id="3.20.20.140">
    <property type="entry name" value="Metal-dependent hydrolases"/>
    <property type="match status" value="1"/>
</dbReference>
<feature type="domain" description="Amidohydrolase-related" evidence="2">
    <location>
        <begin position="80"/>
        <end position="461"/>
    </location>
</feature>
<dbReference type="Pfam" id="PF01979">
    <property type="entry name" value="Amidohydro_1"/>
    <property type="match status" value="1"/>
</dbReference>
<dbReference type="GO" id="GO:0016810">
    <property type="term" value="F:hydrolase activity, acting on carbon-nitrogen (but not peptide) bonds"/>
    <property type="evidence" value="ECO:0007669"/>
    <property type="project" value="InterPro"/>
</dbReference>
<name>A0A7K1Y0K6_9SPHI</name>
<keyword evidence="1" id="KW-0732">Signal</keyword>
<sequence length="478" mass="52008">MQKIFITCTVLFMAVSAYAQPAKKKYSLVVTNANIVDVAAGKILYKKLLAISGDTIKVVADTKTAASYRADRYIDAAGKYVMPGLWDMHIHFRGGPATVTANKAFLPLFLAYGVTTVRECGGDITPQVLDWRKRISQGELAGPRIFTSGPKLDGPQSTWAGSIEVETPAQVAAALDSLQRIPSDFVKIYDSKISAGAYLEIIAQAKKRNLKVSGHMPFTVKLTEAADLGMDGSEHLYYIFKACSAKEDSITALIREREHTTRPIGLFAALPSLVETFSQDKADQLFKYLARKQFTVTPTLFISKTLAGIKDTDHNKDSLLKYIDPVIRETYQGRVNSAKRQTAEATTFTKKFNEACTALVPQMYAAGVNIVAGSDCGASNSFVYPGQSIHEEIKLLVKAGLTPREALTTATINGAKFFGVSRFYGSLKAGKCADMIMLTANPLQDISAIDHLSSVIANGKVYHKPELDAMAAYLKSTP</sequence>
<dbReference type="Proteomes" id="UP000451233">
    <property type="component" value="Unassembled WGS sequence"/>
</dbReference>
<dbReference type="InterPro" id="IPR032466">
    <property type="entry name" value="Metal_Hydrolase"/>
</dbReference>
<dbReference type="Gene3D" id="2.30.40.10">
    <property type="entry name" value="Urease, subunit C, domain 1"/>
    <property type="match status" value="1"/>
</dbReference>
<accession>A0A7K1Y0K6</accession>
<organism evidence="3 4">
    <name type="scientific">Hufsiella ginkgonis</name>
    <dbReference type="NCBI Taxonomy" id="2695274"/>
    <lineage>
        <taxon>Bacteria</taxon>
        <taxon>Pseudomonadati</taxon>
        <taxon>Bacteroidota</taxon>
        <taxon>Sphingobacteriia</taxon>
        <taxon>Sphingobacteriales</taxon>
        <taxon>Sphingobacteriaceae</taxon>
        <taxon>Hufsiella</taxon>
    </lineage>
</organism>